<protein>
    <recommendedName>
        <fullName evidence="10">Imidazole glycerol phosphate synthase</fullName>
    </recommendedName>
</protein>
<dbReference type="InterPro" id="IPR006062">
    <property type="entry name" value="His_biosynth"/>
</dbReference>
<dbReference type="AlphaFoldDB" id="A0A178JBA1"/>
<dbReference type="InterPro" id="IPR013785">
    <property type="entry name" value="Aldolase_TIM"/>
</dbReference>
<sequence>MRIGSVVLFYEQFCLQSYNWETKRPLGDLQRVLDSLEEYQCDEIAIIRPVKFNNCNYKSDVEHLKSVKTMTPISFGGGIRSVEDLMLLKGLPVERLVFSSSFLDKNKQLIGMATQLFGKQAIQCLLPMVKNDDGVFVYRPDKENLIPINEIDLDFIEQHANEIIVVDTHHEGLNDEFDWVLVDELGFAAEKLVVSGGVGYQTVKEAKKRNVASVLIDNKVLHKETSVIGYRNAATMS</sequence>
<comment type="pathway">
    <text evidence="4">Amino-acid biosynthesis.</text>
</comment>
<dbReference type="EMBL" id="CP053541">
    <property type="protein sequence ID" value="QJY37759.1"/>
    <property type="molecule type" value="Genomic_DNA"/>
</dbReference>
<evidence type="ECO:0000256" key="2">
    <source>
        <dbReference type="ARBA" id="ARBA00022605"/>
    </source>
</evidence>
<dbReference type="OrthoDB" id="5885999at2"/>
<dbReference type="GO" id="GO:0000105">
    <property type="term" value="P:L-histidine biosynthetic process"/>
    <property type="evidence" value="ECO:0007669"/>
    <property type="project" value="UniProtKB-KW"/>
</dbReference>
<comment type="similarity">
    <text evidence="1 5">Belongs to the HisA/HisF family.</text>
</comment>
<dbReference type="Proteomes" id="UP000094761">
    <property type="component" value="Unassembled WGS sequence"/>
</dbReference>
<evidence type="ECO:0000256" key="3">
    <source>
        <dbReference type="ARBA" id="ARBA00023102"/>
    </source>
</evidence>
<reference evidence="6 8" key="1">
    <citation type="submission" date="2016-03" db="EMBL/GenBank/DDBJ databases">
        <title>Draft genome sequence of the Vibrio tubiashii subs. europaeus.</title>
        <authorList>
            <person name="Spinard E."/>
            <person name="Dubert J."/>
            <person name="Nelson D.R."/>
            <person name="Barja J.L."/>
        </authorList>
    </citation>
    <scope>NUCLEOTIDE SEQUENCE [LARGE SCALE GENOMIC DNA]</scope>
    <source>
        <strain evidence="8">PP-638</strain>
        <strain evidence="6">PP2-638</strain>
    </source>
</reference>
<keyword evidence="2 5" id="KW-0028">Amino-acid biosynthesis</keyword>
<evidence type="ECO:0008006" key="10">
    <source>
        <dbReference type="Google" id="ProtNLM"/>
    </source>
</evidence>
<evidence type="ECO:0000256" key="4">
    <source>
        <dbReference type="ARBA" id="ARBA00029440"/>
    </source>
</evidence>
<dbReference type="InterPro" id="IPR011060">
    <property type="entry name" value="RibuloseP-bd_barrel"/>
</dbReference>
<evidence type="ECO:0000256" key="5">
    <source>
        <dbReference type="RuleBase" id="RU003657"/>
    </source>
</evidence>
<dbReference type="Pfam" id="PF00977">
    <property type="entry name" value="His_biosynth"/>
    <property type="match status" value="1"/>
</dbReference>
<reference evidence="7 9" key="2">
    <citation type="submission" date="2020-05" db="EMBL/GenBank/DDBJ databases">
        <title>First description outside Europe of the emergent pathogen for shellfish aquaculture Vibrio europaeus.</title>
        <authorList>
            <person name="Dubert J."/>
            <person name="Rojas R."/>
        </authorList>
    </citation>
    <scope>NUCLEOTIDE SEQUENCE [LARGE SCALE GENOMIC DNA]</scope>
    <source>
        <strain evidence="7 9">NPI-1</strain>
    </source>
</reference>
<evidence type="ECO:0000256" key="1">
    <source>
        <dbReference type="ARBA" id="ARBA00009667"/>
    </source>
</evidence>
<accession>A0A178JBA1</accession>
<dbReference type="SUPFAM" id="SSF51366">
    <property type="entry name" value="Ribulose-phoshate binding barrel"/>
    <property type="match status" value="1"/>
</dbReference>
<dbReference type="Gene3D" id="3.20.20.70">
    <property type="entry name" value="Aldolase class I"/>
    <property type="match status" value="1"/>
</dbReference>
<dbReference type="EMBL" id="LUAX01000004">
    <property type="protein sequence ID" value="OAM98899.1"/>
    <property type="molecule type" value="Genomic_DNA"/>
</dbReference>
<keyword evidence="3 5" id="KW-0368">Histidine biosynthesis</keyword>
<dbReference type="Proteomes" id="UP000501443">
    <property type="component" value="Chromosome 1"/>
</dbReference>
<evidence type="ECO:0000313" key="9">
    <source>
        <dbReference type="Proteomes" id="UP000501443"/>
    </source>
</evidence>
<gene>
    <name evidence="6" type="ORF">AZ468_12995</name>
    <name evidence="7" type="ORF">HOO69_14780</name>
</gene>
<evidence type="ECO:0000313" key="7">
    <source>
        <dbReference type="EMBL" id="QJY37759.1"/>
    </source>
</evidence>
<organism evidence="6 8">
    <name type="scientific">Vibrio europaeus</name>
    <dbReference type="NCBI Taxonomy" id="300876"/>
    <lineage>
        <taxon>Bacteria</taxon>
        <taxon>Pseudomonadati</taxon>
        <taxon>Pseudomonadota</taxon>
        <taxon>Gammaproteobacteria</taxon>
        <taxon>Vibrionales</taxon>
        <taxon>Vibrionaceae</taxon>
        <taxon>Vibrio</taxon>
        <taxon>Vibrio oreintalis group</taxon>
    </lineage>
</organism>
<name>A0A178JBA1_9VIBR</name>
<evidence type="ECO:0000313" key="6">
    <source>
        <dbReference type="EMBL" id="OAM98899.1"/>
    </source>
</evidence>
<proteinExistence type="inferred from homology"/>
<evidence type="ECO:0000313" key="8">
    <source>
        <dbReference type="Proteomes" id="UP000094761"/>
    </source>
</evidence>